<comment type="caution">
    <text evidence="9">The sequence shown here is derived from an EMBL/GenBank/DDBJ whole genome shotgun (WGS) entry which is preliminary data.</text>
</comment>
<keyword evidence="6 7" id="KW-0472">Membrane</keyword>
<evidence type="ECO:0000256" key="3">
    <source>
        <dbReference type="ARBA" id="ARBA00022475"/>
    </source>
</evidence>
<evidence type="ECO:0000256" key="4">
    <source>
        <dbReference type="ARBA" id="ARBA00022692"/>
    </source>
</evidence>
<dbReference type="InterPro" id="IPR000515">
    <property type="entry name" value="MetI-like"/>
</dbReference>
<dbReference type="EMBL" id="JACYTP010000014">
    <property type="protein sequence ID" value="MBD8514545.1"/>
    <property type="molecule type" value="Genomic_DNA"/>
</dbReference>
<dbReference type="InterPro" id="IPR050809">
    <property type="entry name" value="UgpAE/MalFG_permease"/>
</dbReference>
<evidence type="ECO:0000256" key="7">
    <source>
        <dbReference type="RuleBase" id="RU363032"/>
    </source>
</evidence>
<sequence>MPHAPSPDDYSDDLPAELLRGDVEKAQGLSFRQKEKLQYALLLIPGCLLYGIFNLLPLIGTLVLSFFDWPGIGPATFVGFDNFTKLLADEYMSNQLWNAFQQTFVFFAICISLFLGLGTTFALLLSWNTAGKSAYKLLFFMPYPLAAVAVAFLGQLIVDVRGPLNQLMMHWDLISSPLMFLGEADTALPTIALFQSWQKLGFSIMLILSAILGVRADLLEAAVLDGANRWQCIRHVVFPVLAPAFVLITILTMVDVFNNAEYVLILMGPDAGPYYSTDILGTFQYRTAFGTSGGSGTADLGMAAAIGMVISVLILPATIYLALRNMRNR</sequence>
<organism evidence="9 10">
    <name type="scientific">Photobacterium arenosum</name>
    <dbReference type="NCBI Taxonomy" id="2774143"/>
    <lineage>
        <taxon>Bacteria</taxon>
        <taxon>Pseudomonadati</taxon>
        <taxon>Pseudomonadota</taxon>
        <taxon>Gammaproteobacteria</taxon>
        <taxon>Vibrionales</taxon>
        <taxon>Vibrionaceae</taxon>
        <taxon>Photobacterium</taxon>
    </lineage>
</organism>
<reference evidence="9 10" key="1">
    <citation type="submission" date="2020-09" db="EMBL/GenBank/DDBJ databases">
        <title>Photobacterium sp. CAU 1568 isolated from sand of Sido Beach.</title>
        <authorList>
            <person name="Kim W."/>
        </authorList>
    </citation>
    <scope>NUCLEOTIDE SEQUENCE [LARGE SCALE GENOMIC DNA]</scope>
    <source>
        <strain evidence="9 10">CAU 1568</strain>
    </source>
</reference>
<comment type="similarity">
    <text evidence="7">Belongs to the binding-protein-dependent transport system permease family.</text>
</comment>
<evidence type="ECO:0000256" key="1">
    <source>
        <dbReference type="ARBA" id="ARBA00004651"/>
    </source>
</evidence>
<keyword evidence="5 7" id="KW-1133">Transmembrane helix</keyword>
<keyword evidence="10" id="KW-1185">Reference proteome</keyword>
<dbReference type="PROSITE" id="PS50928">
    <property type="entry name" value="ABC_TM1"/>
    <property type="match status" value="1"/>
</dbReference>
<keyword evidence="4 7" id="KW-0812">Transmembrane</keyword>
<proteinExistence type="inferred from homology"/>
<evidence type="ECO:0000259" key="8">
    <source>
        <dbReference type="PROSITE" id="PS50928"/>
    </source>
</evidence>
<dbReference type="Proteomes" id="UP000649768">
    <property type="component" value="Unassembled WGS sequence"/>
</dbReference>
<dbReference type="RefSeq" id="WP_192017172.1">
    <property type="nucleotide sequence ID" value="NZ_JACYTP010000014.1"/>
</dbReference>
<dbReference type="Gene3D" id="1.10.3720.10">
    <property type="entry name" value="MetI-like"/>
    <property type="match status" value="1"/>
</dbReference>
<feature type="transmembrane region" description="Helical" evidence="7">
    <location>
        <begin position="300"/>
        <end position="323"/>
    </location>
</feature>
<evidence type="ECO:0000256" key="2">
    <source>
        <dbReference type="ARBA" id="ARBA00022448"/>
    </source>
</evidence>
<name>A0ABR9BPQ5_9GAMM</name>
<keyword evidence="2 7" id="KW-0813">Transport</keyword>
<accession>A0ABR9BPQ5</accession>
<evidence type="ECO:0000313" key="10">
    <source>
        <dbReference type="Proteomes" id="UP000649768"/>
    </source>
</evidence>
<comment type="subcellular location">
    <subcellularLocation>
        <location evidence="1 7">Cell membrane</location>
        <topology evidence="1 7">Multi-pass membrane protein</topology>
    </subcellularLocation>
</comment>
<feature type="domain" description="ABC transmembrane type-1" evidence="8">
    <location>
        <begin position="100"/>
        <end position="321"/>
    </location>
</feature>
<feature type="transmembrane region" description="Helical" evidence="7">
    <location>
        <begin position="202"/>
        <end position="224"/>
    </location>
</feature>
<protein>
    <submittedName>
        <fullName evidence="9">Sugar ABC transporter permease</fullName>
    </submittedName>
</protein>
<dbReference type="PANTHER" id="PTHR43227">
    <property type="entry name" value="BLL4140 PROTEIN"/>
    <property type="match status" value="1"/>
</dbReference>
<keyword evidence="3" id="KW-1003">Cell membrane</keyword>
<dbReference type="SUPFAM" id="SSF161098">
    <property type="entry name" value="MetI-like"/>
    <property type="match status" value="1"/>
</dbReference>
<dbReference type="InterPro" id="IPR035906">
    <property type="entry name" value="MetI-like_sf"/>
</dbReference>
<feature type="transmembrane region" description="Helical" evidence="7">
    <location>
        <begin position="236"/>
        <end position="257"/>
    </location>
</feature>
<feature type="transmembrane region" description="Helical" evidence="7">
    <location>
        <begin position="104"/>
        <end position="125"/>
    </location>
</feature>
<feature type="transmembrane region" description="Helical" evidence="7">
    <location>
        <begin position="39"/>
        <end position="67"/>
    </location>
</feature>
<evidence type="ECO:0000313" key="9">
    <source>
        <dbReference type="EMBL" id="MBD8514545.1"/>
    </source>
</evidence>
<dbReference type="CDD" id="cd06261">
    <property type="entry name" value="TM_PBP2"/>
    <property type="match status" value="1"/>
</dbReference>
<gene>
    <name evidence="9" type="ORF">IFO68_17825</name>
</gene>
<dbReference type="Pfam" id="PF00528">
    <property type="entry name" value="BPD_transp_1"/>
    <property type="match status" value="1"/>
</dbReference>
<evidence type="ECO:0000256" key="6">
    <source>
        <dbReference type="ARBA" id="ARBA00023136"/>
    </source>
</evidence>
<evidence type="ECO:0000256" key="5">
    <source>
        <dbReference type="ARBA" id="ARBA00022989"/>
    </source>
</evidence>
<feature type="transmembrane region" description="Helical" evidence="7">
    <location>
        <begin position="137"/>
        <end position="158"/>
    </location>
</feature>
<dbReference type="PANTHER" id="PTHR43227:SF11">
    <property type="entry name" value="BLL4140 PROTEIN"/>
    <property type="match status" value="1"/>
</dbReference>